<dbReference type="GO" id="GO:0003924">
    <property type="term" value="F:GTPase activity"/>
    <property type="evidence" value="ECO:0007669"/>
    <property type="project" value="InterPro"/>
</dbReference>
<dbReference type="InterPro" id="IPR020568">
    <property type="entry name" value="Ribosomal_Su5_D2-typ_SF"/>
</dbReference>
<evidence type="ECO:0000256" key="6">
    <source>
        <dbReference type="ARBA" id="ARBA00023242"/>
    </source>
</evidence>
<dbReference type="SUPFAM" id="SSF54980">
    <property type="entry name" value="EF-G C-terminal domain-like"/>
    <property type="match status" value="2"/>
</dbReference>
<evidence type="ECO:0000313" key="11">
    <source>
        <dbReference type="Proteomes" id="UP001255856"/>
    </source>
</evidence>
<dbReference type="CDD" id="cd04098">
    <property type="entry name" value="eEF2_C_snRNP"/>
    <property type="match status" value="1"/>
</dbReference>
<dbReference type="InterPro" id="IPR035655">
    <property type="entry name" value="U5-116kDa_C"/>
</dbReference>
<dbReference type="FunFam" id="3.30.70.240:FF:000004">
    <property type="entry name" value="116 kDa U5 small nuclear ribonucleoprotein"/>
    <property type="match status" value="1"/>
</dbReference>
<dbReference type="GO" id="GO:0030623">
    <property type="term" value="F:U5 snRNA binding"/>
    <property type="evidence" value="ECO:0007669"/>
    <property type="project" value="TreeGrafter"/>
</dbReference>
<dbReference type="SUPFAM" id="SSF50447">
    <property type="entry name" value="Translation proteins"/>
    <property type="match status" value="1"/>
</dbReference>
<feature type="domain" description="Tr-type G" evidence="9">
    <location>
        <begin position="121"/>
        <end position="348"/>
    </location>
</feature>
<dbReference type="FunFam" id="2.40.30.10:FF:000029">
    <property type="entry name" value="116 kDa U5 small nuclear ribonucleoprotein component"/>
    <property type="match status" value="1"/>
</dbReference>
<keyword evidence="4" id="KW-0342">GTP-binding</keyword>
<dbReference type="InterPro" id="IPR027417">
    <property type="entry name" value="P-loop_NTPase"/>
</dbReference>
<dbReference type="Pfam" id="PF16004">
    <property type="entry name" value="EFTUD2"/>
    <property type="match status" value="1"/>
</dbReference>
<dbReference type="CDD" id="cd01683">
    <property type="entry name" value="EF2_IV_snRNP"/>
    <property type="match status" value="1"/>
</dbReference>
<dbReference type="Proteomes" id="UP001255856">
    <property type="component" value="Unassembled WGS sequence"/>
</dbReference>
<protein>
    <recommendedName>
        <fullName evidence="7">SNU114 homolog</fullName>
    </recommendedName>
</protein>
<evidence type="ECO:0000256" key="3">
    <source>
        <dbReference type="ARBA" id="ARBA00022741"/>
    </source>
</evidence>
<dbReference type="PRINTS" id="PR00315">
    <property type="entry name" value="ELONGATNFCT"/>
</dbReference>
<keyword evidence="6" id="KW-0539">Nucleus</keyword>
<evidence type="ECO:0000256" key="1">
    <source>
        <dbReference type="ARBA" id="ARBA00004123"/>
    </source>
</evidence>
<name>A0AAD9IM63_PROWI</name>
<dbReference type="SMART" id="SM00889">
    <property type="entry name" value="EFG_IV"/>
    <property type="match status" value="1"/>
</dbReference>
<dbReference type="Gene3D" id="3.40.50.300">
    <property type="entry name" value="P-loop containing nucleotide triphosphate hydrolases"/>
    <property type="match status" value="1"/>
</dbReference>
<accession>A0AAD9IM63</accession>
<dbReference type="Pfam" id="PF03764">
    <property type="entry name" value="EFG_IV"/>
    <property type="match status" value="1"/>
</dbReference>
<evidence type="ECO:0000259" key="9">
    <source>
        <dbReference type="PROSITE" id="PS51722"/>
    </source>
</evidence>
<dbReference type="FunFam" id="3.30.230.10:FF:000009">
    <property type="entry name" value="116 kDa U5 small nuclear ribonucleoprotein component"/>
    <property type="match status" value="1"/>
</dbReference>
<dbReference type="GO" id="GO:0005829">
    <property type="term" value="C:cytosol"/>
    <property type="evidence" value="ECO:0007669"/>
    <property type="project" value="TreeGrafter"/>
</dbReference>
<sequence>MDDSLYDEFGNYIGPELSGSEEESESEEEEERYGHEQGGDPAHAQQEGLAMEEDEDEGPSNQLVLHEDKKYYPSAEEDEDAQPLEVPIVTPVRAATLQASGEALAPRFTPEFLGSLLATPELCRNVTLAGHLHHGKTVLMDMLVEQTHQLEQPERLAEAPMRYTDARLDEQQRGISIKAAPMSLVLEDTRGKSYAVGLLDAPGHLNFSDELVAALRGSDGLLLAVDAAEGVMAGTETAVRAAAAEGVPVVLVLTKVDRLIVELKLPPADAYHKLRHVIQEVNGLLRAHGVLNGDGADRTGARTTPHQQPLDPRRGNVVFSAGLYGWSFTLDSFAELYCTTQDADFDPKALARRLWGDVYYNEQTRTFSPEPAAPARSFVQFVLEPLYKMYAVILGEEDRAVRETMEELGVVLRPALYGANVKPLLKAACRAFFGAAGGLTEALVRHVPSARAGVAAKAWRWYTGPRDADALRHMEAANPRGPLAVQAFKLLPTPDARAFDLLGRVLSGTLRAGDRVRVLGEGYTPEDEEDAVAGVAEALWLPQARGRTALSSAGPGSWVLIGGLDATVTTTATLVPEVTDEDVHIFAPLTFLCPPVVKIATEPLDPSELPKVVEGLRKLSKSYASLVTRVEESGEHTIFGTGELYLDSAMKDLRELYAQVEVKVADPVVAFCETVVETSSLKCFAETPNKKNKITMIAEPLDKGLAEDIERGAVSMDWTKKDIARFFQTKYDWDLLAARSVWAFGPEITGPNVLLDDTLSTEVDKSLLHAIRESVVQGFQWGAREGPLCEEPMRNVKFKILDATIAPEPLYRGGGQIIPTTRRACYSAFLMALPRLMEPVYAVEIQTPADCISAIYSVLAKRRGHVTADVPKPGTPIFIVKAFVPAIESFGFETDLRYHTQGQAFCMSAFDHWQIVPGDPLDRSAVLRPLEPAPMQALARDFMVKTRRRKGLSDDVSINKYFDDPMLLELAKQDAELNAML</sequence>
<dbReference type="PANTHER" id="PTHR42908">
    <property type="entry name" value="TRANSLATION ELONGATION FACTOR-RELATED"/>
    <property type="match status" value="1"/>
</dbReference>
<comment type="caution">
    <text evidence="10">The sequence shown here is derived from an EMBL/GenBank/DDBJ whole genome shotgun (WGS) entry which is preliminary data.</text>
</comment>
<feature type="region of interest" description="Disordered" evidence="8">
    <location>
        <begin position="1"/>
        <end position="62"/>
    </location>
</feature>
<evidence type="ECO:0000313" key="10">
    <source>
        <dbReference type="EMBL" id="KAK2079160.1"/>
    </source>
</evidence>
<dbReference type="InterPro" id="IPR000640">
    <property type="entry name" value="EFG_V-like"/>
</dbReference>
<proteinExistence type="predicted"/>
<organism evidence="10 11">
    <name type="scientific">Prototheca wickerhamii</name>
    <dbReference type="NCBI Taxonomy" id="3111"/>
    <lineage>
        <taxon>Eukaryota</taxon>
        <taxon>Viridiplantae</taxon>
        <taxon>Chlorophyta</taxon>
        <taxon>core chlorophytes</taxon>
        <taxon>Trebouxiophyceae</taxon>
        <taxon>Chlorellales</taxon>
        <taxon>Chlorellaceae</taxon>
        <taxon>Prototheca</taxon>
    </lineage>
</organism>
<keyword evidence="5" id="KW-0508">mRNA splicing</keyword>
<dbReference type="Gene3D" id="3.30.70.240">
    <property type="match status" value="1"/>
</dbReference>
<dbReference type="CDD" id="cd04167">
    <property type="entry name" value="Snu114p"/>
    <property type="match status" value="1"/>
</dbReference>
<dbReference type="SUPFAM" id="SSF54211">
    <property type="entry name" value="Ribosomal protein S5 domain 2-like"/>
    <property type="match status" value="1"/>
</dbReference>
<dbReference type="InterPro" id="IPR000795">
    <property type="entry name" value="T_Tr_GTP-bd_dom"/>
</dbReference>
<dbReference type="EMBL" id="JASFZW010000003">
    <property type="protein sequence ID" value="KAK2079160.1"/>
    <property type="molecule type" value="Genomic_DNA"/>
</dbReference>
<evidence type="ECO:0000256" key="4">
    <source>
        <dbReference type="ARBA" id="ARBA00023134"/>
    </source>
</evidence>
<dbReference type="Gene3D" id="3.30.230.10">
    <property type="match status" value="1"/>
</dbReference>
<dbReference type="InterPro" id="IPR044121">
    <property type="entry name" value="Snu114_GTP-bd"/>
</dbReference>
<dbReference type="Gene3D" id="3.90.1430.10">
    <property type="entry name" value="Yeast translation eEF2 (G' domain)"/>
    <property type="match status" value="1"/>
</dbReference>
<feature type="compositionally biased region" description="Acidic residues" evidence="8">
    <location>
        <begin position="19"/>
        <end position="31"/>
    </location>
</feature>
<keyword evidence="2" id="KW-0507">mRNA processing</keyword>
<dbReference type="InterPro" id="IPR031950">
    <property type="entry name" value="EFTUD2_N"/>
</dbReference>
<comment type="subcellular location">
    <subcellularLocation>
        <location evidence="1">Nucleus</location>
    </subcellularLocation>
</comment>
<evidence type="ECO:0000256" key="8">
    <source>
        <dbReference type="SAM" id="MobiDB-lite"/>
    </source>
</evidence>
<dbReference type="InterPro" id="IPR009000">
    <property type="entry name" value="Transl_B-barrel_sf"/>
</dbReference>
<dbReference type="PANTHER" id="PTHR42908:SF6">
    <property type="entry name" value="116 KDA U5 SMALL NUCLEAR RIBONUCLEOPROTEIN COMPONENT"/>
    <property type="match status" value="1"/>
</dbReference>
<dbReference type="FunFam" id="3.40.50.300:FF:000646">
    <property type="entry name" value="U5 small nuclear ribonucleoprotein component"/>
    <property type="match status" value="1"/>
</dbReference>
<dbReference type="Gene3D" id="2.40.30.10">
    <property type="entry name" value="Translation factors"/>
    <property type="match status" value="1"/>
</dbReference>
<dbReference type="InterPro" id="IPR035647">
    <property type="entry name" value="EFG_III/V"/>
</dbReference>
<dbReference type="InterPro" id="IPR014721">
    <property type="entry name" value="Ribsml_uS5_D2-typ_fold_subgr"/>
</dbReference>
<dbReference type="AlphaFoldDB" id="A0AAD9IM63"/>
<dbReference type="InterPro" id="IPR005517">
    <property type="entry name" value="Transl_elong_EFG/EF2_IV"/>
</dbReference>
<dbReference type="GO" id="GO:0071007">
    <property type="term" value="C:U2-type catalytic step 2 spliceosome"/>
    <property type="evidence" value="ECO:0007669"/>
    <property type="project" value="TreeGrafter"/>
</dbReference>
<gene>
    <name evidence="10" type="ORF">QBZ16_002851</name>
</gene>
<evidence type="ECO:0000256" key="2">
    <source>
        <dbReference type="ARBA" id="ARBA00022664"/>
    </source>
</evidence>
<evidence type="ECO:0000256" key="5">
    <source>
        <dbReference type="ARBA" id="ARBA00023187"/>
    </source>
</evidence>
<dbReference type="SMART" id="SM00838">
    <property type="entry name" value="EFG_C"/>
    <property type="match status" value="1"/>
</dbReference>
<dbReference type="PROSITE" id="PS51722">
    <property type="entry name" value="G_TR_2"/>
    <property type="match status" value="1"/>
</dbReference>
<keyword evidence="3" id="KW-0547">Nucleotide-binding</keyword>
<dbReference type="SUPFAM" id="SSF52540">
    <property type="entry name" value="P-loop containing nucleoside triphosphate hydrolases"/>
    <property type="match status" value="1"/>
</dbReference>
<dbReference type="FunFam" id="3.30.70.870:FF:000002">
    <property type="entry name" value="Translation elongation factor 2"/>
    <property type="match status" value="1"/>
</dbReference>
<dbReference type="Gene3D" id="3.30.70.870">
    <property type="entry name" value="Elongation Factor G (Translational Gtpase), domain 3"/>
    <property type="match status" value="1"/>
</dbReference>
<keyword evidence="11" id="KW-1185">Reference proteome</keyword>
<dbReference type="Pfam" id="PF00009">
    <property type="entry name" value="GTP_EFTU"/>
    <property type="match status" value="1"/>
</dbReference>
<dbReference type="GO" id="GO:0005525">
    <property type="term" value="F:GTP binding"/>
    <property type="evidence" value="ECO:0007669"/>
    <property type="project" value="UniProtKB-KW"/>
</dbReference>
<dbReference type="GO" id="GO:0046540">
    <property type="term" value="C:U4/U6 x U5 tri-snRNP complex"/>
    <property type="evidence" value="ECO:0007669"/>
    <property type="project" value="TreeGrafter"/>
</dbReference>
<reference evidence="10" key="1">
    <citation type="submission" date="2021-01" db="EMBL/GenBank/DDBJ databases">
        <authorList>
            <person name="Eckstrom K.M.E."/>
        </authorList>
    </citation>
    <scope>NUCLEOTIDE SEQUENCE</scope>
    <source>
        <strain evidence="10">UVCC 0001</strain>
    </source>
</reference>
<dbReference type="Pfam" id="PF00679">
    <property type="entry name" value="EFG_C"/>
    <property type="match status" value="1"/>
</dbReference>
<evidence type="ECO:0000256" key="7">
    <source>
        <dbReference type="ARBA" id="ARBA00079027"/>
    </source>
</evidence>
<dbReference type="GO" id="GO:0000398">
    <property type="term" value="P:mRNA splicing, via spliceosome"/>
    <property type="evidence" value="ECO:0007669"/>
    <property type="project" value="TreeGrafter"/>
</dbReference>